<dbReference type="GO" id="GO:0005886">
    <property type="term" value="C:plasma membrane"/>
    <property type="evidence" value="ECO:0007669"/>
    <property type="project" value="UniProtKB-SubCell"/>
</dbReference>
<comment type="similarity">
    <text evidence="2">Belongs to the CitM (TC 2.A.11) transporter family.</text>
</comment>
<dbReference type="InterPro" id="IPR051475">
    <property type="entry name" value="Diverse_Ion_Transporter"/>
</dbReference>
<sequence>MAVAVFVAVYVLIATEWVHRVAAALGGAVVMLLIGATDAEHAFFSEDAGIDWNVIFLLLGMMLIVAVLKRTGIFEYVAIWAARRARGRPYRLMVLLVVTTGFLSAWLDNVTTVLLIAPVTILVCRRLGLPVVPYLIAEVMACNIGGAATLIGDPPNIMIGSRANLSFNDFLLHMTPVVIVLMIVFILMSRVMFRKAFTHDPERAASVMELDPREAIKDVRLLVISGVVILAVMTCFVLHTWLHLEPSVVAISGGLLLLGVSRLDPGDVVKDVEWETLAFFTGLFVMVGAMVRIGVIGDLGEAAAEATGDNLLATAMTLVFGSVVPSAIIDNIPFVASVSPIVSEIVASAGGTEEAGMLWWAFALGADLGGNATIIASSANVVVIGIAERSGHHISFWQFSRYGLVVTAVTATVAARIRVAALIRPAVIQRRRPREEGGRHLPCRVVRRPLDERAPGAGRRSPQALRQTSCDGRGARCTNGDAEHERCSHPRVRPRARAPVAPRQVPGRGGATARTRRHTLHPCAVGPDRAGGAADDHGTPPAQQAYGPAGRSPHRPRAGGFGRGRPEPGRRRARGRRRLPRGPGPGRRHR</sequence>
<evidence type="ECO:0000313" key="12">
    <source>
        <dbReference type="Proteomes" id="UP000003824"/>
    </source>
</evidence>
<feature type="transmembrane region" description="Helical" evidence="9">
    <location>
        <begin position="50"/>
        <end position="68"/>
    </location>
</feature>
<evidence type="ECO:0000256" key="8">
    <source>
        <dbReference type="SAM" id="MobiDB-lite"/>
    </source>
</evidence>
<proteinExistence type="inferred from homology"/>
<feature type="transmembrane region" description="Helical" evidence="9">
    <location>
        <begin position="170"/>
        <end position="193"/>
    </location>
</feature>
<dbReference type="GO" id="GO:0015105">
    <property type="term" value="F:arsenite transmembrane transporter activity"/>
    <property type="evidence" value="ECO:0007669"/>
    <property type="project" value="InterPro"/>
</dbReference>
<feature type="domain" description="Citrate transporter-like" evidence="10">
    <location>
        <begin position="10"/>
        <end position="365"/>
    </location>
</feature>
<dbReference type="PANTHER" id="PTHR43568">
    <property type="entry name" value="P PROTEIN"/>
    <property type="match status" value="1"/>
</dbReference>
<feature type="transmembrane region" description="Helical" evidence="9">
    <location>
        <begin position="89"/>
        <end position="107"/>
    </location>
</feature>
<protein>
    <submittedName>
        <fullName evidence="11">Citrate transporter</fullName>
    </submittedName>
</protein>
<comment type="subcellular location">
    <subcellularLocation>
        <location evidence="1">Cell membrane</location>
        <topology evidence="1">Multi-pass membrane protein</topology>
    </subcellularLocation>
</comment>
<evidence type="ECO:0000256" key="5">
    <source>
        <dbReference type="ARBA" id="ARBA00022692"/>
    </source>
</evidence>
<feature type="region of interest" description="Disordered" evidence="8">
    <location>
        <begin position="433"/>
        <end position="590"/>
    </location>
</feature>
<dbReference type="CDD" id="cd01116">
    <property type="entry name" value="P_permease"/>
    <property type="match status" value="1"/>
</dbReference>
<dbReference type="InterPro" id="IPR004680">
    <property type="entry name" value="Cit_transptr-like_dom"/>
</dbReference>
<keyword evidence="6 9" id="KW-1133">Transmembrane helix</keyword>
<reference evidence="12" key="1">
    <citation type="submission" date="2008-12" db="EMBL/GenBank/DDBJ databases">
        <title>Annotation of Streptomyces ghanaensis ATCC 14672.</title>
        <authorList>
            <consortium name="The Broad Institute Genome Sequencing Platform"/>
            <consortium name="Broad Institute Microbial Sequencing Center"/>
            <person name="Fischbach M."/>
            <person name="Ward D."/>
            <person name="Young S."/>
            <person name="Kodira C.D."/>
            <person name="Zeng Q."/>
            <person name="Koehrsen M."/>
            <person name="Godfrey P."/>
            <person name="Alvarado L."/>
            <person name="Berlin A.M."/>
            <person name="Borenstein D."/>
            <person name="Chen Z."/>
            <person name="Engels R."/>
            <person name="Freedman E."/>
            <person name="Gellesch M."/>
            <person name="Goldberg J."/>
            <person name="Griggs A."/>
            <person name="Gujja S."/>
            <person name="Heiman D.I."/>
            <person name="Hepburn T.A."/>
            <person name="Howarth C."/>
            <person name="Jen D."/>
            <person name="Larson L."/>
            <person name="Lewis B."/>
            <person name="Mehta T."/>
            <person name="Park D."/>
            <person name="Pearson M."/>
            <person name="Roberts A."/>
            <person name="Saif S."/>
            <person name="Shea T.D."/>
            <person name="Shenoy N."/>
            <person name="Sisk P."/>
            <person name="Stolte C."/>
            <person name="Sykes S.N."/>
            <person name="Walk T."/>
            <person name="White J."/>
            <person name="Yandava C."/>
            <person name="Straight P."/>
            <person name="Clardy J."/>
            <person name="Hung D."/>
            <person name="Kolter R."/>
            <person name="Mekalanos J."/>
            <person name="Walker S."/>
            <person name="Walsh C.T."/>
            <person name="Wieland B.L.C."/>
            <person name="Ilzarbe M."/>
            <person name="Galagan J."/>
            <person name="Nusbaum C."/>
            <person name="Birren B."/>
        </authorList>
    </citation>
    <scope>NUCLEOTIDE SEQUENCE [LARGE SCALE GENOMIC DNA]</scope>
    <source>
        <strain evidence="12">ATCC 14672 / DSM 40746 / JCM 4963 / KCTC 9882 / NRRL B-12104 / FH 1290</strain>
    </source>
</reference>
<evidence type="ECO:0000259" key="10">
    <source>
        <dbReference type="Pfam" id="PF03600"/>
    </source>
</evidence>
<keyword evidence="7 9" id="KW-0472">Membrane</keyword>
<dbReference type="Proteomes" id="UP000003824">
    <property type="component" value="Unassembled WGS sequence"/>
</dbReference>
<evidence type="ECO:0000313" key="11">
    <source>
        <dbReference type="EMBL" id="EFE66412.2"/>
    </source>
</evidence>
<evidence type="ECO:0000256" key="3">
    <source>
        <dbReference type="ARBA" id="ARBA00022448"/>
    </source>
</evidence>
<feature type="compositionally biased region" description="Low complexity" evidence="8">
    <location>
        <begin position="497"/>
        <end position="506"/>
    </location>
</feature>
<evidence type="ECO:0000256" key="9">
    <source>
        <dbReference type="SAM" id="Phobius"/>
    </source>
</evidence>
<evidence type="ECO:0000256" key="7">
    <source>
        <dbReference type="ARBA" id="ARBA00023136"/>
    </source>
</evidence>
<evidence type="ECO:0000256" key="2">
    <source>
        <dbReference type="ARBA" id="ARBA00009843"/>
    </source>
</evidence>
<keyword evidence="4" id="KW-1003">Cell membrane</keyword>
<keyword evidence="5 9" id="KW-0812">Transmembrane</keyword>
<dbReference type="Pfam" id="PF03600">
    <property type="entry name" value="CitMHS"/>
    <property type="match status" value="1"/>
</dbReference>
<dbReference type="EMBL" id="DS999641">
    <property type="protein sequence ID" value="EFE66412.2"/>
    <property type="molecule type" value="Genomic_DNA"/>
</dbReference>
<organism evidence="11 12">
    <name type="scientific">Streptomyces viridosporus (strain ATCC 14672 / DSM 40746 / JCM 4963 / KCTC 9882 / NRRL B-12104 / FH 1290)</name>
    <name type="common">Streptomyces ghanaensis</name>
    <dbReference type="NCBI Taxonomy" id="566461"/>
    <lineage>
        <taxon>Bacteria</taxon>
        <taxon>Bacillati</taxon>
        <taxon>Actinomycetota</taxon>
        <taxon>Actinomycetes</taxon>
        <taxon>Kitasatosporales</taxon>
        <taxon>Streptomycetaceae</taxon>
        <taxon>Streptomyces</taxon>
    </lineage>
</organism>
<dbReference type="AlphaFoldDB" id="D5ZQJ7"/>
<keyword evidence="3" id="KW-0813">Transport</keyword>
<feature type="transmembrane region" description="Helical" evidence="9">
    <location>
        <begin position="277"/>
        <end position="299"/>
    </location>
</feature>
<dbReference type="PANTHER" id="PTHR43568:SF1">
    <property type="entry name" value="P PROTEIN"/>
    <property type="match status" value="1"/>
</dbReference>
<evidence type="ECO:0000256" key="6">
    <source>
        <dbReference type="ARBA" id="ARBA00022989"/>
    </source>
</evidence>
<feature type="transmembrane region" description="Helical" evidence="9">
    <location>
        <begin position="221"/>
        <end position="242"/>
    </location>
</feature>
<dbReference type="eggNOG" id="COG1055">
    <property type="taxonomic scope" value="Bacteria"/>
</dbReference>
<accession>D5ZQJ7</accession>
<evidence type="ECO:0000256" key="4">
    <source>
        <dbReference type="ARBA" id="ARBA00022475"/>
    </source>
</evidence>
<evidence type="ECO:0000256" key="1">
    <source>
        <dbReference type="ARBA" id="ARBA00004651"/>
    </source>
</evidence>
<feature type="compositionally biased region" description="Basic residues" evidence="8">
    <location>
        <begin position="571"/>
        <end position="590"/>
    </location>
</feature>
<gene>
    <name evidence="11" type="ORF">SSFG_01662</name>
</gene>
<dbReference type="PRINTS" id="PR00758">
    <property type="entry name" value="ARSENICPUMP"/>
</dbReference>
<name>D5ZQJ7_STRV1</name>
<dbReference type="InterPro" id="IPR000802">
    <property type="entry name" value="Arsenical_pump_ArsB"/>
</dbReference>